<dbReference type="GO" id="GO:0003918">
    <property type="term" value="F:DNA topoisomerase type II (double strand cut, ATP-hydrolyzing) activity"/>
    <property type="evidence" value="ECO:0007669"/>
    <property type="project" value="UniProtKB-UniRule"/>
</dbReference>
<dbReference type="GO" id="GO:0007131">
    <property type="term" value="P:reciprocal meiotic recombination"/>
    <property type="evidence" value="ECO:0007669"/>
    <property type="project" value="TreeGrafter"/>
</dbReference>
<dbReference type="Pfam" id="PF21180">
    <property type="entry name" value="TOP6A-Spo11_Toprim"/>
    <property type="match status" value="1"/>
</dbReference>
<dbReference type="InterPro" id="IPR036388">
    <property type="entry name" value="WH-like_DNA-bd_sf"/>
</dbReference>
<evidence type="ECO:0000313" key="14">
    <source>
        <dbReference type="Proteomes" id="UP001165120"/>
    </source>
</evidence>
<organism evidence="13 14">
    <name type="scientific">Candida boidinii</name>
    <name type="common">Yeast</name>
    <dbReference type="NCBI Taxonomy" id="5477"/>
    <lineage>
        <taxon>Eukaryota</taxon>
        <taxon>Fungi</taxon>
        <taxon>Dikarya</taxon>
        <taxon>Ascomycota</taxon>
        <taxon>Saccharomycotina</taxon>
        <taxon>Pichiomycetes</taxon>
        <taxon>Pichiales</taxon>
        <taxon>Pichiaceae</taxon>
        <taxon>Ogataea</taxon>
        <taxon>Ogataea/Candida clade</taxon>
    </lineage>
</organism>
<accession>A0A9W6ST27</accession>
<keyword evidence="9 10" id="KW-0413">Isomerase</keyword>
<dbReference type="SUPFAM" id="SSF56726">
    <property type="entry name" value="DNA topoisomerase IV, alpha subunit"/>
    <property type="match status" value="1"/>
</dbReference>
<comment type="similarity">
    <text evidence="3 10">Belongs to the TOP6A family.</text>
</comment>
<comment type="catalytic activity">
    <reaction evidence="1 10">
        <text>ATP-dependent breakage, passage and rejoining of double-stranded DNA.</text>
        <dbReference type="EC" id="5.6.2.2"/>
    </reaction>
</comment>
<evidence type="ECO:0000313" key="13">
    <source>
        <dbReference type="EMBL" id="GME66730.1"/>
    </source>
</evidence>
<keyword evidence="14" id="KW-1185">Reference proteome</keyword>
<dbReference type="AlphaFoldDB" id="A0A9W6ST27"/>
<keyword evidence="5" id="KW-0479">Metal-binding</keyword>
<feature type="domain" description="Spo11/DNA topoisomerase VI subunit A N-terminal" evidence="11">
    <location>
        <begin position="50"/>
        <end position="104"/>
    </location>
</feature>
<protein>
    <recommendedName>
        <fullName evidence="4">DNA topoisomerase (ATP-hydrolyzing)</fullName>
        <ecNumber evidence="4">5.6.2.2</ecNumber>
    </recommendedName>
</protein>
<comment type="cofactor">
    <cofactor evidence="2">
        <name>Mg(2+)</name>
        <dbReference type="ChEBI" id="CHEBI:18420"/>
    </cofactor>
</comment>
<evidence type="ECO:0000256" key="10">
    <source>
        <dbReference type="PROSITE-ProRule" id="PRU01385"/>
    </source>
</evidence>
<dbReference type="GO" id="GO:0042138">
    <property type="term" value="P:meiotic DNA double-strand break formation"/>
    <property type="evidence" value="ECO:0007669"/>
    <property type="project" value="TreeGrafter"/>
</dbReference>
<dbReference type="PANTHER" id="PTHR10848:SF0">
    <property type="entry name" value="MEIOTIC RECOMBINATION PROTEIN SPO11"/>
    <property type="match status" value="1"/>
</dbReference>
<reference evidence="13" key="1">
    <citation type="submission" date="2023-04" db="EMBL/GenBank/DDBJ databases">
        <title>Candida boidinii NBRC 10035.</title>
        <authorList>
            <person name="Ichikawa N."/>
            <person name="Sato H."/>
            <person name="Tonouchi N."/>
        </authorList>
    </citation>
    <scope>NUCLEOTIDE SEQUENCE</scope>
    <source>
        <strain evidence="13">NBRC 10035</strain>
    </source>
</reference>
<dbReference type="Gene3D" id="1.10.10.10">
    <property type="entry name" value="Winged helix-like DNA-binding domain superfamily/Winged helix DNA-binding domain"/>
    <property type="match status" value="1"/>
</dbReference>
<dbReference type="InterPro" id="IPR034136">
    <property type="entry name" value="TOPRIM_Topo6A/Spo11"/>
</dbReference>
<evidence type="ECO:0000256" key="6">
    <source>
        <dbReference type="ARBA" id="ARBA00022842"/>
    </source>
</evidence>
<keyword evidence="6" id="KW-0460">Magnesium</keyword>
<dbReference type="GO" id="GO:0046872">
    <property type="term" value="F:metal ion binding"/>
    <property type="evidence" value="ECO:0007669"/>
    <property type="project" value="UniProtKB-KW"/>
</dbReference>
<evidence type="ECO:0000259" key="11">
    <source>
        <dbReference type="Pfam" id="PF04406"/>
    </source>
</evidence>
<gene>
    <name evidence="13" type="ORF">Cboi02_000017800</name>
</gene>
<comment type="caution">
    <text evidence="13">The sequence shown here is derived from an EMBL/GenBank/DDBJ whole genome shotgun (WGS) entry which is preliminary data.</text>
</comment>
<evidence type="ECO:0000256" key="9">
    <source>
        <dbReference type="ARBA" id="ARBA00023235"/>
    </source>
</evidence>
<sequence length="360" mass="42175">MAIILGEKIEVRLVYYNKGAKRGHSMNKIFKPMTTTILKFPSIQESVNLKFARYVSLMRLIYNNMILNIKQTKRQLYYQDVALFKNQPILDSVYQNLHESLGVSDPLDSLGIMPSQKGLFYITDPSVRIAIEENDCTRYIETVKPMLIPSFNYYRSPQNRSMVRLIGKVDEILIIEKEAIFIKMYHQFQSDVNKSRILITGKGFPDILTKQFLHHLCSGLNDNMIYIKGIFDSDIYGIRIFYDYKIKPLQLGEFEVPSPMGSHSPIDFDQKCPVINFQDKQNLSIIKQRSACPNMIFQGTFLLQQDNNLEFLDITLNDFNNMRLFLLNHLSNLENHETEYQKVKLEIQRGMFFFKKREIE</sequence>
<evidence type="ECO:0000256" key="2">
    <source>
        <dbReference type="ARBA" id="ARBA00001946"/>
    </source>
</evidence>
<feature type="active site" description="O-(5'-phospho-DNA)-tyrosine intermediate" evidence="10">
    <location>
        <position position="78"/>
    </location>
</feature>
<dbReference type="GO" id="GO:0000706">
    <property type="term" value="P:meiotic DNA double-strand break processing"/>
    <property type="evidence" value="ECO:0007669"/>
    <property type="project" value="TreeGrafter"/>
</dbReference>
<dbReference type="GO" id="GO:0005524">
    <property type="term" value="F:ATP binding"/>
    <property type="evidence" value="ECO:0007669"/>
    <property type="project" value="InterPro"/>
</dbReference>
<dbReference type="Proteomes" id="UP001165120">
    <property type="component" value="Unassembled WGS sequence"/>
</dbReference>
<evidence type="ECO:0000256" key="4">
    <source>
        <dbReference type="ARBA" id="ARBA00012895"/>
    </source>
</evidence>
<dbReference type="Gene3D" id="3.40.1360.10">
    <property type="match status" value="1"/>
</dbReference>
<dbReference type="PANTHER" id="PTHR10848">
    <property type="entry name" value="MEIOTIC RECOMBINATION PROTEIN SPO11"/>
    <property type="match status" value="1"/>
</dbReference>
<dbReference type="PRINTS" id="PR01550">
    <property type="entry name" value="TOP6AFAMILY"/>
</dbReference>
<evidence type="ECO:0000256" key="3">
    <source>
        <dbReference type="ARBA" id="ARBA00006559"/>
    </source>
</evidence>
<dbReference type="InterPro" id="IPR002815">
    <property type="entry name" value="Spo11/TopoVI_A"/>
</dbReference>
<dbReference type="GO" id="GO:0000228">
    <property type="term" value="C:nuclear chromosome"/>
    <property type="evidence" value="ECO:0007669"/>
    <property type="project" value="TreeGrafter"/>
</dbReference>
<dbReference type="InterPro" id="IPR036078">
    <property type="entry name" value="Spo11/TopoVI_A_sf"/>
</dbReference>
<keyword evidence="8 10" id="KW-0238">DNA-binding</keyword>
<dbReference type="EC" id="5.6.2.2" evidence="4"/>
<evidence type="ECO:0000256" key="5">
    <source>
        <dbReference type="ARBA" id="ARBA00022723"/>
    </source>
</evidence>
<dbReference type="Pfam" id="PF04406">
    <property type="entry name" value="TP6A_N"/>
    <property type="match status" value="1"/>
</dbReference>
<proteinExistence type="inferred from homology"/>
<keyword evidence="7 10" id="KW-0799">Topoisomerase</keyword>
<evidence type="ECO:0000256" key="8">
    <source>
        <dbReference type="ARBA" id="ARBA00023125"/>
    </source>
</evidence>
<dbReference type="PROSITE" id="PS52041">
    <property type="entry name" value="TOPO_IIB"/>
    <property type="match status" value="1"/>
</dbReference>
<dbReference type="GO" id="GO:0003677">
    <property type="term" value="F:DNA binding"/>
    <property type="evidence" value="ECO:0007669"/>
    <property type="project" value="UniProtKB-UniRule"/>
</dbReference>
<feature type="domain" description="Topoisomerase 6 subunit A/Spo11 TOPRIM" evidence="12">
    <location>
        <begin position="172"/>
        <end position="246"/>
    </location>
</feature>
<evidence type="ECO:0000256" key="1">
    <source>
        <dbReference type="ARBA" id="ARBA00000185"/>
    </source>
</evidence>
<evidence type="ECO:0000256" key="7">
    <source>
        <dbReference type="ARBA" id="ARBA00023029"/>
    </source>
</evidence>
<dbReference type="InterPro" id="IPR013049">
    <property type="entry name" value="Spo11/TopoVI_A_N"/>
</dbReference>
<evidence type="ECO:0000259" key="12">
    <source>
        <dbReference type="Pfam" id="PF21180"/>
    </source>
</evidence>
<name>A0A9W6ST27_CANBO</name>
<dbReference type="EMBL" id="BSXN01000029">
    <property type="protein sequence ID" value="GME66730.1"/>
    <property type="molecule type" value="Genomic_DNA"/>
</dbReference>